<protein>
    <submittedName>
        <fullName evidence="1">Uncharacterized protein</fullName>
    </submittedName>
</protein>
<keyword evidence="2" id="KW-1185">Reference proteome</keyword>
<evidence type="ECO:0000313" key="1">
    <source>
        <dbReference type="EMBL" id="QEG36912.1"/>
    </source>
</evidence>
<evidence type="ECO:0000313" key="2">
    <source>
        <dbReference type="Proteomes" id="UP000323917"/>
    </source>
</evidence>
<reference evidence="1 2" key="1">
    <citation type="submission" date="2019-08" db="EMBL/GenBank/DDBJ databases">
        <title>Deep-cultivation of Planctomycetes and their phenomic and genomic characterization uncovers novel biology.</title>
        <authorList>
            <person name="Wiegand S."/>
            <person name="Jogler M."/>
            <person name="Boedeker C."/>
            <person name="Pinto D."/>
            <person name="Vollmers J."/>
            <person name="Rivas-Marin E."/>
            <person name="Kohn T."/>
            <person name="Peeters S.H."/>
            <person name="Heuer A."/>
            <person name="Rast P."/>
            <person name="Oberbeckmann S."/>
            <person name="Bunk B."/>
            <person name="Jeske O."/>
            <person name="Meyerdierks A."/>
            <person name="Storesund J.E."/>
            <person name="Kallscheuer N."/>
            <person name="Luecker S."/>
            <person name="Lage O.M."/>
            <person name="Pohl T."/>
            <person name="Merkel B.J."/>
            <person name="Hornburger P."/>
            <person name="Mueller R.-W."/>
            <person name="Bruemmer F."/>
            <person name="Labrenz M."/>
            <person name="Spormann A.M."/>
            <person name="Op den Camp H."/>
            <person name="Overmann J."/>
            <person name="Amann R."/>
            <person name="Jetten M.S.M."/>
            <person name="Mascher T."/>
            <person name="Medema M.H."/>
            <person name="Devos D.P."/>
            <person name="Kaster A.-K."/>
            <person name="Ovreas L."/>
            <person name="Rohde M."/>
            <person name="Galperin M.Y."/>
            <person name="Jogler C."/>
        </authorList>
    </citation>
    <scope>NUCLEOTIDE SEQUENCE [LARGE SCALE GENOMIC DNA]</scope>
    <source>
        <strain evidence="1 2">Pr1d</strain>
    </source>
</reference>
<proteinExistence type="predicted"/>
<dbReference type="Proteomes" id="UP000323917">
    <property type="component" value="Chromosome"/>
</dbReference>
<accession>A0A5B9QH30</accession>
<sequence length="57" mass="6642">MRKTSKNTANKLKNSIQTRCDQVRDSWTDSERAVRKLWAQMAQRRLVAAALAREPVR</sequence>
<dbReference type="KEGG" id="bgok:Pr1d_42520"/>
<dbReference type="EMBL" id="CP042913">
    <property type="protein sequence ID" value="QEG36912.1"/>
    <property type="molecule type" value="Genomic_DNA"/>
</dbReference>
<dbReference type="AlphaFoldDB" id="A0A5B9QH30"/>
<gene>
    <name evidence="1" type="ORF">Pr1d_42520</name>
</gene>
<organism evidence="1 2">
    <name type="scientific">Bythopirellula goksoeyrii</name>
    <dbReference type="NCBI Taxonomy" id="1400387"/>
    <lineage>
        <taxon>Bacteria</taxon>
        <taxon>Pseudomonadati</taxon>
        <taxon>Planctomycetota</taxon>
        <taxon>Planctomycetia</taxon>
        <taxon>Pirellulales</taxon>
        <taxon>Lacipirellulaceae</taxon>
        <taxon>Bythopirellula</taxon>
    </lineage>
</organism>
<name>A0A5B9QH30_9BACT</name>